<feature type="region of interest" description="Disordered" evidence="2">
    <location>
        <begin position="469"/>
        <end position="488"/>
    </location>
</feature>
<feature type="compositionally biased region" description="Polar residues" evidence="2">
    <location>
        <begin position="1441"/>
        <end position="1463"/>
    </location>
</feature>
<gene>
    <name evidence="3" type="ORF">V9T40_004382</name>
</gene>
<evidence type="ECO:0000256" key="2">
    <source>
        <dbReference type="SAM" id="MobiDB-lite"/>
    </source>
</evidence>
<feature type="region of interest" description="Disordered" evidence="2">
    <location>
        <begin position="956"/>
        <end position="983"/>
    </location>
</feature>
<feature type="region of interest" description="Disordered" evidence="2">
    <location>
        <begin position="39"/>
        <end position="64"/>
    </location>
</feature>
<feature type="coiled-coil region" evidence="1">
    <location>
        <begin position="341"/>
        <end position="378"/>
    </location>
</feature>
<keyword evidence="4" id="KW-1185">Reference proteome</keyword>
<comment type="caution">
    <text evidence="3">The sequence shown here is derived from an EMBL/GenBank/DDBJ whole genome shotgun (WGS) entry which is preliminary data.</text>
</comment>
<proteinExistence type="predicted"/>
<feature type="compositionally biased region" description="Polar residues" evidence="2">
    <location>
        <begin position="136"/>
        <end position="150"/>
    </location>
</feature>
<sequence length="1463" mass="164448">MLKEQITIITSKRLGKSNFKTYGFIYFITDQTIDAEDDISQRTDSMDSRRGRRGSPEKFISKSKSAIIHSHTNKSYNSPNLSNPLHKNPFKWYRAKSIAPIGAENGPLDCLSTPSSPYRHSRFLYDEDAINRVNDTDPTQSGSESASNEVLQEVQNKYESLQKRLSREFHEKYHQDRKRNRSREHNVQPEDHSTEEKVDVDFDDPKLYAFLAEQNLSPGFKQKFQEWQKLKSSGSSIGSPQISKSKGDLQATAAAPLKKSKSDWHKWRPGSKSESNVLRFLDKELALGDHHREMVEGINSYGDLEERGGYLAATRAAKKQQTVDLLKGGKDAGQPIEKKELAWLEKELQKVAREKQRLEKEKEKYAERETRLRNMKRAIKSGRKRKREVLVPTSTGLFRFQGISSKFTRKLYEWEKAKGITAESSTFTLLDSFYGDPEKHRNNKLQNSDSTALLSRSRSVGSVEVTGVGNSMLQSSSSGHQQSSLSLNDMEQLEEAQLQVENDNLMRSNSQLFEKDNDNDFDLISTESLVIPDYEKDDSSHSIPTKNLESERLLESYDSAAENSYPPYHSDTTSEVSSSREQRNSANADAESIVDQIKKLRAGTSVDDEDRLNVLNNLERLADQLLDMVRNTNNKKNEDVDDLTVKIAELAVALKKEIKILTSDEFQTNYPSAEVLPGNEKSAKNNRFAFGGEDTYSDIEDNESPTVHCTFTLPSWRVKCTTPSSTESESSNTRNKYLEGRASKNERLRKHLYKEDNSSGGDENYDGSDETTLYLDLRPVKGKERRESSDNISTSNSESVVGTENRRKYDKTMASPSPEPPNRVPHHDIEDVFHWGLTIDGEKAAEVRQSHNKAKKIGVNHAEERKARIGHAENVELEKQPSIEYDPEDSQPLKMEVRSYSPKPISSKRKCSLCGKVKRISKCRKTLSTSSCHCGRKDFEKPAELEPDRKNSAITKSATSLNPENDHDFQKSASYSNADEMKSRKMGKLFRSKVYDFKALQDYPTANPAAPESAGKPPDASSINVIVPTTRKIFAPLKQDENGGASAVVSYTIDESEDGRGETGCNKVPPKRDTKSGRPDEPIKAAPLELQTRIDKLPPASPLSTKRNFARDNNSSIKMMIAHYNKLMSENAAKRSEAANCWSPTLQKSPVLERRNQFEHMKNSSQSTIRKSKSAVLTTKDNTSKLVESTAERVKRENSQFAIAKCSSAGSLQYRAELFSSLKDAEQTSTTPVPSQSEEKVHLVLVEKTESKPPVAPSATPTNEETPQPLNPALSNTSLPLERNSSFESILSETKLRNLRLQEAKKKFFDEHPSTKKVEDQPPEEERAVNSRERNLQLDKKYEHEKIKSLGTESNFGLILNKSVSTGAIDDRRSCAAASSPSGEKSAAKSKFGFSSIASKFRKVKMRRHKEPEVSAISSLCRASLLMNLEKEGKTKDYLNGSKSCPSSPVMQRNMSKRNSSSN</sequence>
<feature type="region of interest" description="Disordered" evidence="2">
    <location>
        <begin position="231"/>
        <end position="270"/>
    </location>
</feature>
<name>A0AAN9U1V6_9HEMI</name>
<feature type="compositionally biased region" description="Low complexity" evidence="2">
    <location>
        <begin position="790"/>
        <end position="799"/>
    </location>
</feature>
<feature type="compositionally biased region" description="Low complexity" evidence="2">
    <location>
        <begin position="471"/>
        <end position="487"/>
    </location>
</feature>
<reference evidence="3 4" key="1">
    <citation type="submission" date="2024-03" db="EMBL/GenBank/DDBJ databases">
        <title>Adaptation during the transition from Ophiocordyceps entomopathogen to insect associate is accompanied by gene loss and intensified selection.</title>
        <authorList>
            <person name="Ward C.M."/>
            <person name="Onetto C.A."/>
            <person name="Borneman A.R."/>
        </authorList>
    </citation>
    <scope>NUCLEOTIDE SEQUENCE [LARGE SCALE GENOMIC DNA]</scope>
    <source>
        <strain evidence="3">AWRI1</strain>
        <tissue evidence="3">Single Adult Female</tissue>
    </source>
</reference>
<evidence type="ECO:0000256" key="1">
    <source>
        <dbReference type="SAM" id="Coils"/>
    </source>
</evidence>
<feature type="compositionally biased region" description="Low complexity" evidence="2">
    <location>
        <begin position="721"/>
        <end position="733"/>
    </location>
</feature>
<feature type="region of interest" description="Disordered" evidence="2">
    <location>
        <begin position="129"/>
        <end position="150"/>
    </location>
</feature>
<feature type="compositionally biased region" description="Basic and acidic residues" evidence="2">
    <location>
        <begin position="736"/>
        <end position="746"/>
    </location>
</feature>
<organism evidence="3 4">
    <name type="scientific">Parthenolecanium corni</name>
    <dbReference type="NCBI Taxonomy" id="536013"/>
    <lineage>
        <taxon>Eukaryota</taxon>
        <taxon>Metazoa</taxon>
        <taxon>Ecdysozoa</taxon>
        <taxon>Arthropoda</taxon>
        <taxon>Hexapoda</taxon>
        <taxon>Insecta</taxon>
        <taxon>Pterygota</taxon>
        <taxon>Neoptera</taxon>
        <taxon>Paraneoptera</taxon>
        <taxon>Hemiptera</taxon>
        <taxon>Sternorrhyncha</taxon>
        <taxon>Coccoidea</taxon>
        <taxon>Coccidae</taxon>
        <taxon>Parthenolecanium</taxon>
    </lineage>
</organism>
<feature type="region of interest" description="Disordered" evidence="2">
    <location>
        <begin position="1159"/>
        <end position="1181"/>
    </location>
</feature>
<feature type="compositionally biased region" description="Polar residues" evidence="2">
    <location>
        <begin position="1259"/>
        <end position="1280"/>
    </location>
</feature>
<keyword evidence="1" id="KW-0175">Coiled coil</keyword>
<feature type="region of interest" description="Disordered" evidence="2">
    <location>
        <begin position="1436"/>
        <end position="1463"/>
    </location>
</feature>
<feature type="compositionally biased region" description="Basic and acidic residues" evidence="2">
    <location>
        <begin position="183"/>
        <end position="197"/>
    </location>
</feature>
<feature type="region of interest" description="Disordered" evidence="2">
    <location>
        <begin position="1307"/>
        <end position="1331"/>
    </location>
</feature>
<feature type="region of interest" description="Disordered" evidence="2">
    <location>
        <begin position="561"/>
        <end position="590"/>
    </location>
</feature>
<accession>A0AAN9U1V6</accession>
<feature type="region of interest" description="Disordered" evidence="2">
    <location>
        <begin position="1249"/>
        <end position="1280"/>
    </location>
</feature>
<dbReference type="Proteomes" id="UP001367676">
    <property type="component" value="Unassembled WGS sequence"/>
</dbReference>
<evidence type="ECO:0000313" key="3">
    <source>
        <dbReference type="EMBL" id="KAK7604109.1"/>
    </source>
</evidence>
<feature type="compositionally biased region" description="Basic and acidic residues" evidence="2">
    <location>
        <begin position="39"/>
        <end position="60"/>
    </location>
</feature>
<feature type="compositionally biased region" description="Basic and acidic residues" evidence="2">
    <location>
        <begin position="778"/>
        <end position="789"/>
    </location>
</feature>
<protein>
    <submittedName>
        <fullName evidence="3">Uncharacterized protein</fullName>
    </submittedName>
</protein>
<evidence type="ECO:0000313" key="4">
    <source>
        <dbReference type="Proteomes" id="UP001367676"/>
    </source>
</evidence>
<dbReference type="EMBL" id="JBBCAQ010000004">
    <property type="protein sequence ID" value="KAK7604109.1"/>
    <property type="molecule type" value="Genomic_DNA"/>
</dbReference>
<feature type="compositionally biased region" description="Polar residues" evidence="2">
    <location>
        <begin position="1163"/>
        <end position="1181"/>
    </location>
</feature>
<feature type="region of interest" description="Disordered" evidence="2">
    <location>
        <begin position="720"/>
        <end position="824"/>
    </location>
</feature>
<feature type="region of interest" description="Disordered" evidence="2">
    <location>
        <begin position="171"/>
        <end position="197"/>
    </location>
</feature>
<feature type="compositionally biased region" description="Basic and acidic residues" evidence="2">
    <location>
        <begin position="1070"/>
        <end position="1082"/>
    </location>
</feature>
<feature type="region of interest" description="Disordered" evidence="2">
    <location>
        <begin position="1054"/>
        <end position="1082"/>
    </location>
</feature>
<feature type="compositionally biased region" description="Low complexity" evidence="2">
    <location>
        <begin position="231"/>
        <end position="244"/>
    </location>
</feature>